<feature type="transmembrane region" description="Helical" evidence="6">
    <location>
        <begin position="100"/>
        <end position="127"/>
    </location>
</feature>
<dbReference type="GO" id="GO:0022857">
    <property type="term" value="F:transmembrane transporter activity"/>
    <property type="evidence" value="ECO:0007669"/>
    <property type="project" value="InterPro"/>
</dbReference>
<dbReference type="Proteomes" id="UP000032803">
    <property type="component" value="Chromosome I"/>
</dbReference>
<dbReference type="PATRIC" id="fig|449.7.peg.2469"/>
<dbReference type="OrthoDB" id="9787815at2"/>
<gene>
    <name evidence="7" type="ORF">LHA_2723</name>
</gene>
<feature type="transmembrane region" description="Helical" evidence="6">
    <location>
        <begin position="315"/>
        <end position="340"/>
    </location>
</feature>
<dbReference type="InterPro" id="IPR004752">
    <property type="entry name" value="AmpG_permease/AT-1"/>
</dbReference>
<keyword evidence="3 6" id="KW-0812">Transmembrane</keyword>
<proteinExistence type="predicted"/>
<dbReference type="KEGG" id="lha:LHA_2723"/>
<dbReference type="HOGENOM" id="CLU_029352_0_0_6"/>
<feature type="transmembrane region" description="Helical" evidence="6">
    <location>
        <begin position="171"/>
        <end position="189"/>
    </location>
</feature>
<evidence type="ECO:0000256" key="5">
    <source>
        <dbReference type="ARBA" id="ARBA00023136"/>
    </source>
</evidence>
<comment type="subcellular location">
    <subcellularLocation>
        <location evidence="1">Membrane</location>
        <topology evidence="1">Multi-pass membrane protein</topology>
    </subcellularLocation>
</comment>
<feature type="transmembrane region" description="Helical" evidence="6">
    <location>
        <begin position="12"/>
        <end position="35"/>
    </location>
</feature>
<evidence type="ECO:0000256" key="2">
    <source>
        <dbReference type="ARBA" id="ARBA00022448"/>
    </source>
</evidence>
<keyword evidence="2" id="KW-0813">Transport</keyword>
<protein>
    <recommendedName>
        <fullName evidence="9">Beta lactamase induction signal transducer AmpG</fullName>
    </recommendedName>
</protein>
<name>A0A0A8USL9_LEGHA</name>
<dbReference type="Gene3D" id="1.20.1250.20">
    <property type="entry name" value="MFS general substrate transporter like domains"/>
    <property type="match status" value="2"/>
</dbReference>
<evidence type="ECO:0000313" key="7">
    <source>
        <dbReference type="EMBL" id="CEK11723.1"/>
    </source>
</evidence>
<dbReference type="STRING" id="449.LHA_2723"/>
<accession>A0A0A8USL9</accession>
<evidence type="ECO:0000256" key="4">
    <source>
        <dbReference type="ARBA" id="ARBA00022989"/>
    </source>
</evidence>
<reference evidence="8" key="1">
    <citation type="submission" date="2014-09" db="EMBL/GenBank/DDBJ databases">
        <authorList>
            <person name="Gomez-Valero L."/>
        </authorList>
    </citation>
    <scope>NUCLEOTIDE SEQUENCE [LARGE SCALE GENOMIC DNA]</scope>
    <source>
        <strain evidence="8">ATCC35250</strain>
    </source>
</reference>
<feature type="transmembrane region" description="Helical" evidence="6">
    <location>
        <begin position="147"/>
        <end position="165"/>
    </location>
</feature>
<dbReference type="PANTHER" id="PTHR12778">
    <property type="entry name" value="SOLUTE CARRIER FAMILY 33 ACETYL-COA TRANSPORTER -RELATED"/>
    <property type="match status" value="1"/>
</dbReference>
<dbReference type="PANTHER" id="PTHR12778:SF10">
    <property type="entry name" value="MAJOR FACILITATOR SUPERFAMILY DOMAIN-CONTAINING PROTEIN 3"/>
    <property type="match status" value="1"/>
</dbReference>
<evidence type="ECO:0008006" key="9">
    <source>
        <dbReference type="Google" id="ProtNLM"/>
    </source>
</evidence>
<feature type="transmembrane region" description="Helical" evidence="6">
    <location>
        <begin position="352"/>
        <end position="371"/>
    </location>
</feature>
<dbReference type="InterPro" id="IPR036259">
    <property type="entry name" value="MFS_trans_sf"/>
</dbReference>
<dbReference type="GO" id="GO:0016020">
    <property type="term" value="C:membrane"/>
    <property type="evidence" value="ECO:0007669"/>
    <property type="project" value="UniProtKB-SubCell"/>
</dbReference>
<dbReference type="InterPro" id="IPR011701">
    <property type="entry name" value="MFS"/>
</dbReference>
<keyword evidence="8" id="KW-1185">Reference proteome</keyword>
<feature type="transmembrane region" description="Helical" evidence="6">
    <location>
        <begin position="41"/>
        <end position="62"/>
    </location>
</feature>
<sequence length="406" mass="46077">MNHSTSIKTLQWVSSLYFFQSIPFVVVSLISTIIYQQYNLGNVSIAFFTSLLMIPWAIKPLFAPFLERFASKKNVTIFAQFILSILFLALAISVTSPHFLIVSSCCFILLAFISSTHDIASDGVYLLNLDEEKQKRYVAARSFFYQMGRLFIKGVLLVVIGQVAFHFRINVWQLFFLSLFIIGVLLTFYHSLKLPEKEQAQATSAHYGAIFKEIGSHEELYVPLLYIFLYNFMDGQLQKIIPLFLLDKTGLGLNLSQVGEIYGIYGSAALISGVFISGFLLTRFSLAQCLRCLTPLLFLSPLLFLLLAWGRTNELLLYTVLMGYQFILGITNGAYMGYLLRLANKSMYPMSMYTVCTSIMALSYVFWGAISGMLEQYLGYSTFFTYVLAINCLLIIMTYRIVTKDV</sequence>
<dbReference type="SUPFAM" id="SSF103473">
    <property type="entry name" value="MFS general substrate transporter"/>
    <property type="match status" value="1"/>
</dbReference>
<dbReference type="AlphaFoldDB" id="A0A0A8USL9"/>
<evidence type="ECO:0000256" key="1">
    <source>
        <dbReference type="ARBA" id="ARBA00004141"/>
    </source>
</evidence>
<feature type="transmembrane region" description="Helical" evidence="6">
    <location>
        <begin position="74"/>
        <end position="94"/>
    </location>
</feature>
<evidence type="ECO:0000256" key="6">
    <source>
        <dbReference type="SAM" id="Phobius"/>
    </source>
</evidence>
<dbReference type="EMBL" id="LN681225">
    <property type="protein sequence ID" value="CEK11723.1"/>
    <property type="molecule type" value="Genomic_DNA"/>
</dbReference>
<dbReference type="Pfam" id="PF07690">
    <property type="entry name" value="MFS_1"/>
    <property type="match status" value="1"/>
</dbReference>
<feature type="transmembrane region" description="Helical" evidence="6">
    <location>
        <begin position="261"/>
        <end position="282"/>
    </location>
</feature>
<dbReference type="RefSeq" id="WP_045106859.1">
    <property type="nucleotide sequence ID" value="NZ_LN681225.1"/>
</dbReference>
<organism evidence="7 8">
    <name type="scientific">Legionella hackeliae</name>
    <dbReference type="NCBI Taxonomy" id="449"/>
    <lineage>
        <taxon>Bacteria</taxon>
        <taxon>Pseudomonadati</taxon>
        <taxon>Pseudomonadota</taxon>
        <taxon>Gammaproteobacteria</taxon>
        <taxon>Legionellales</taxon>
        <taxon>Legionellaceae</taxon>
        <taxon>Legionella</taxon>
    </lineage>
</organism>
<keyword evidence="5 6" id="KW-0472">Membrane</keyword>
<feature type="transmembrane region" description="Helical" evidence="6">
    <location>
        <begin position="383"/>
        <end position="402"/>
    </location>
</feature>
<keyword evidence="4 6" id="KW-1133">Transmembrane helix</keyword>
<evidence type="ECO:0000313" key="8">
    <source>
        <dbReference type="Proteomes" id="UP000032803"/>
    </source>
</evidence>
<feature type="transmembrane region" description="Helical" evidence="6">
    <location>
        <begin position="289"/>
        <end position="309"/>
    </location>
</feature>
<evidence type="ECO:0000256" key="3">
    <source>
        <dbReference type="ARBA" id="ARBA00022692"/>
    </source>
</evidence>